<dbReference type="RefSeq" id="WP_008951364.1">
    <property type="nucleotide sequence ID" value="NZ_AHTH01000047.1"/>
</dbReference>
<comment type="caution">
    <text evidence="1">The sequence shown here is derived from an EMBL/GenBank/DDBJ whole genome shotgun (WGS) entry which is preliminary data.</text>
</comment>
<dbReference type="AlphaFoldDB" id="H3ZH95"/>
<sequence>MKWVVLAGVFMLTGCSVTSNQPATGHAVTASDTMEIIRHAAASAPVGVTGEYVLNIKAAGKQGPVVYLNTELDYRDQRNVTVALHPNIIPLLKAQYGVTPEEFFIGKTIRVKGDAQRVRIDFINAQRQPSGKYYFQTHIRVADISQIEAVKEGV</sequence>
<evidence type="ECO:0008006" key="3">
    <source>
        <dbReference type="Google" id="ProtNLM"/>
    </source>
</evidence>
<organism evidence="1 2">
    <name type="scientific">Alishewanella jeotgali KCTC 22429</name>
    <dbReference type="NCBI Taxonomy" id="1129374"/>
    <lineage>
        <taxon>Bacteria</taxon>
        <taxon>Pseudomonadati</taxon>
        <taxon>Pseudomonadota</taxon>
        <taxon>Gammaproteobacteria</taxon>
        <taxon>Alteromonadales</taxon>
        <taxon>Alteromonadaceae</taxon>
        <taxon>Alishewanella</taxon>
    </lineage>
</organism>
<reference evidence="1 2" key="1">
    <citation type="journal article" date="2012" name="J. Bacteriol.">
        <title>Genome Sequence of Extracellular-Protease-Producing Alishewanella jeotgali Isolated from Traditional Korean Fermented Seafood.</title>
        <authorList>
            <person name="Jung J."/>
            <person name="Chun J."/>
            <person name="Park W."/>
        </authorList>
    </citation>
    <scope>NUCLEOTIDE SEQUENCE [LARGE SCALE GENOMIC DNA]</scope>
    <source>
        <strain evidence="1 2">KCTC 22429</strain>
    </source>
</reference>
<protein>
    <recommendedName>
        <fullName evidence="3">Lipoprotein</fullName>
    </recommendedName>
</protein>
<gene>
    <name evidence="1" type="ORF">AJE_13829</name>
</gene>
<proteinExistence type="predicted"/>
<name>H3ZH95_9ALTE</name>
<accession>H3ZH95</accession>
<evidence type="ECO:0000313" key="2">
    <source>
        <dbReference type="Proteomes" id="UP000012046"/>
    </source>
</evidence>
<dbReference type="PROSITE" id="PS51257">
    <property type="entry name" value="PROKAR_LIPOPROTEIN"/>
    <property type="match status" value="1"/>
</dbReference>
<evidence type="ECO:0000313" key="1">
    <source>
        <dbReference type="EMBL" id="EHR40051.1"/>
    </source>
</evidence>
<keyword evidence="2" id="KW-1185">Reference proteome</keyword>
<dbReference type="Proteomes" id="UP000012046">
    <property type="component" value="Unassembled WGS sequence"/>
</dbReference>
<dbReference type="PATRIC" id="fig|1129374.4.peg.2738"/>
<dbReference type="eggNOG" id="ENOG5032SXB">
    <property type="taxonomic scope" value="Bacteria"/>
</dbReference>
<dbReference type="EMBL" id="AHTH01000047">
    <property type="protein sequence ID" value="EHR40051.1"/>
    <property type="molecule type" value="Genomic_DNA"/>
</dbReference>